<comment type="caution">
    <text evidence="2">The sequence shown here is derived from an EMBL/GenBank/DDBJ whole genome shotgun (WGS) entry which is preliminary data.</text>
</comment>
<proteinExistence type="predicted"/>
<dbReference type="RefSeq" id="WP_397088834.1">
    <property type="nucleotide sequence ID" value="NZ_JBITGY010000011.1"/>
</dbReference>
<organism evidence="2 3">
    <name type="scientific">Nonomuraea typhae</name>
    <dbReference type="NCBI Taxonomy" id="2603600"/>
    <lineage>
        <taxon>Bacteria</taxon>
        <taxon>Bacillati</taxon>
        <taxon>Actinomycetota</taxon>
        <taxon>Actinomycetes</taxon>
        <taxon>Streptosporangiales</taxon>
        <taxon>Streptosporangiaceae</taxon>
        <taxon>Nonomuraea</taxon>
    </lineage>
</organism>
<reference evidence="2 3" key="1">
    <citation type="submission" date="2024-10" db="EMBL/GenBank/DDBJ databases">
        <title>The Natural Products Discovery Center: Release of the First 8490 Sequenced Strains for Exploring Actinobacteria Biosynthetic Diversity.</title>
        <authorList>
            <person name="Kalkreuter E."/>
            <person name="Kautsar S.A."/>
            <person name="Yang D."/>
            <person name="Bader C.D."/>
            <person name="Teijaro C.N."/>
            <person name="Fluegel L."/>
            <person name="Davis C.M."/>
            <person name="Simpson J.R."/>
            <person name="Lauterbach L."/>
            <person name="Steele A.D."/>
            <person name="Gui C."/>
            <person name="Meng S."/>
            <person name="Li G."/>
            <person name="Viehrig K."/>
            <person name="Ye F."/>
            <person name="Su P."/>
            <person name="Kiefer A.F."/>
            <person name="Nichols A."/>
            <person name="Cepeda A.J."/>
            <person name="Yan W."/>
            <person name="Fan B."/>
            <person name="Jiang Y."/>
            <person name="Adhikari A."/>
            <person name="Zheng C.-J."/>
            <person name="Schuster L."/>
            <person name="Cowan T.M."/>
            <person name="Smanski M.J."/>
            <person name="Chevrette M.G."/>
            <person name="De Carvalho L.P.S."/>
            <person name="Shen B."/>
        </authorList>
    </citation>
    <scope>NUCLEOTIDE SEQUENCE [LARGE SCALE GENOMIC DNA]</scope>
    <source>
        <strain evidence="2 3">NPDC050545</strain>
    </source>
</reference>
<evidence type="ECO:0000313" key="2">
    <source>
        <dbReference type="EMBL" id="MFI6503060.1"/>
    </source>
</evidence>
<name>A0ABW7Z5F5_9ACTN</name>
<dbReference type="EMBL" id="JBITGY010000011">
    <property type="protein sequence ID" value="MFI6503060.1"/>
    <property type="molecule type" value="Genomic_DNA"/>
</dbReference>
<protein>
    <recommendedName>
        <fullName evidence="4">DUF1036 domain-containing protein</fullName>
    </recommendedName>
</protein>
<gene>
    <name evidence="2" type="ORF">ACIBG2_37160</name>
</gene>
<keyword evidence="1" id="KW-0732">Signal</keyword>
<evidence type="ECO:0008006" key="4">
    <source>
        <dbReference type="Google" id="ProtNLM"/>
    </source>
</evidence>
<accession>A0ABW7Z5F5</accession>
<sequence>MRPRGRTTVITVLTVLLLATAGIAPASADVWWGPDSCVNGYVWREARPADHVCVVPATRDQTRLDNAAAPSRWTNGPFGPHTCVSGFVWREAFAGDDVCVTPQTRTQAAGDNANGWRYVAAADEYHCAHVPGLGDDAFCVKLDHDIFGNYNSIRTRYQHHSGTFNTIAAGVLWNTNRGASGTFPSRQLTGTSGWETHAWLTDASIGTCATAEAFVTSPPDDPNGNFFGARVTVCRTR</sequence>
<evidence type="ECO:0000256" key="1">
    <source>
        <dbReference type="SAM" id="SignalP"/>
    </source>
</evidence>
<dbReference type="Proteomes" id="UP001612741">
    <property type="component" value="Unassembled WGS sequence"/>
</dbReference>
<feature type="chain" id="PRO_5046913831" description="DUF1036 domain-containing protein" evidence="1">
    <location>
        <begin position="29"/>
        <end position="237"/>
    </location>
</feature>
<keyword evidence="3" id="KW-1185">Reference proteome</keyword>
<evidence type="ECO:0000313" key="3">
    <source>
        <dbReference type="Proteomes" id="UP001612741"/>
    </source>
</evidence>
<feature type="signal peptide" evidence="1">
    <location>
        <begin position="1"/>
        <end position="28"/>
    </location>
</feature>